<reference evidence="2" key="1">
    <citation type="submission" date="2021-01" db="EMBL/GenBank/DDBJ databases">
        <title>Whole genome shotgun sequence of Virgisporangium aurantiacum NBRC 16421.</title>
        <authorList>
            <person name="Komaki H."/>
            <person name="Tamura T."/>
        </authorList>
    </citation>
    <scope>NUCLEOTIDE SEQUENCE</scope>
    <source>
        <strain evidence="2">NBRC 16421</strain>
    </source>
</reference>
<dbReference type="AlphaFoldDB" id="A0A8J3ZA00"/>
<evidence type="ECO:0000256" key="1">
    <source>
        <dbReference type="SAM" id="MobiDB-lite"/>
    </source>
</evidence>
<evidence type="ECO:0000313" key="2">
    <source>
        <dbReference type="EMBL" id="GIJ59927.1"/>
    </source>
</evidence>
<name>A0A8J3ZA00_9ACTN</name>
<accession>A0A8J3ZA00</accession>
<dbReference type="RefSeq" id="WP_204003394.1">
    <property type="nucleotide sequence ID" value="NZ_BOPG01000049.1"/>
</dbReference>
<comment type="caution">
    <text evidence="2">The sequence shown here is derived from an EMBL/GenBank/DDBJ whole genome shotgun (WGS) entry which is preliminary data.</text>
</comment>
<gene>
    <name evidence="2" type="ORF">Vau01_074430</name>
</gene>
<proteinExistence type="predicted"/>
<dbReference type="EMBL" id="BOPG01000049">
    <property type="protein sequence ID" value="GIJ59927.1"/>
    <property type="molecule type" value="Genomic_DNA"/>
</dbReference>
<keyword evidence="3" id="KW-1185">Reference proteome</keyword>
<evidence type="ECO:0000313" key="3">
    <source>
        <dbReference type="Proteomes" id="UP000612585"/>
    </source>
</evidence>
<sequence>MSNPHPSTPSARPKPRPTTGVARGRAQVPGALTADPSGEIAVHEEVGPAVADLVEPHTPGSRLPVSELLFHRAGAASPFGDDLQFPLPAGALNYHQ</sequence>
<feature type="compositionally biased region" description="Polar residues" evidence="1">
    <location>
        <begin position="1"/>
        <end position="10"/>
    </location>
</feature>
<organism evidence="2 3">
    <name type="scientific">Virgisporangium aurantiacum</name>
    <dbReference type="NCBI Taxonomy" id="175570"/>
    <lineage>
        <taxon>Bacteria</taxon>
        <taxon>Bacillati</taxon>
        <taxon>Actinomycetota</taxon>
        <taxon>Actinomycetes</taxon>
        <taxon>Micromonosporales</taxon>
        <taxon>Micromonosporaceae</taxon>
        <taxon>Virgisporangium</taxon>
    </lineage>
</organism>
<feature type="region of interest" description="Disordered" evidence="1">
    <location>
        <begin position="1"/>
        <end position="36"/>
    </location>
</feature>
<dbReference type="Proteomes" id="UP000612585">
    <property type="component" value="Unassembled WGS sequence"/>
</dbReference>
<protein>
    <submittedName>
        <fullName evidence="2">Uncharacterized protein</fullName>
    </submittedName>
</protein>